<dbReference type="Gene3D" id="1.50.10.10">
    <property type="match status" value="1"/>
</dbReference>
<keyword evidence="4" id="KW-1185">Reference proteome</keyword>
<reference evidence="3 4" key="1">
    <citation type="submission" date="2016-10" db="EMBL/GenBank/DDBJ databases">
        <authorList>
            <person name="de Groot N.N."/>
        </authorList>
    </citation>
    <scope>NUCLEOTIDE SEQUENCE [LARGE SCALE GENOMIC DNA]</scope>
    <source>
        <strain evidence="3 4">CGMCC 1.8894</strain>
    </source>
</reference>
<dbReference type="InterPro" id="IPR008928">
    <property type="entry name" value="6-hairpin_glycosidase_sf"/>
</dbReference>
<evidence type="ECO:0000256" key="2">
    <source>
        <dbReference type="ARBA" id="ARBA00023235"/>
    </source>
</evidence>
<sequence length="406" mass="45188">MNTPIWPLQDPQIRSAFEANALSQIDFFRGSLNAEGGFDVLDHDGTPMKGQPQELHVTTRMVHSYALAHAWGASDCTPMIDAGMSAIWRHHRDAAHGGYAWSILQGAHHDVTKLAYGHVFVLLAASSAKVAGHDLADTVLTDIEGVIDRHFWDEERGLLNEEFASDWAPISEYRGMNANMHGAEAMLAAFEATGRDVFLHRAGRILNFFTKDIAPEFAWRIPEHYDLNWQFTHEYEGNPMFRPAGTTPGHALEFGRLLLQYRELTGNDDAALADRARRLIETALNDAWLDDGGLAYTVAIDGSVLRDSRYWWPVTEGIGALSALMKADPQPQDAQWFTRLWTFAQAHFIDAQRGGWYPEIGSDGLPTAVQFSGKPDIYHSLQGVLYPLCPGNAGMFGSLARSRQPR</sequence>
<dbReference type="OrthoDB" id="9806359at2"/>
<evidence type="ECO:0000313" key="4">
    <source>
        <dbReference type="Proteomes" id="UP000198539"/>
    </source>
</evidence>
<dbReference type="Pfam" id="PF07221">
    <property type="entry name" value="GlcNAc_2-epim"/>
    <property type="match status" value="1"/>
</dbReference>
<dbReference type="GO" id="GO:0016853">
    <property type="term" value="F:isomerase activity"/>
    <property type="evidence" value="ECO:0007669"/>
    <property type="project" value="UniProtKB-KW"/>
</dbReference>
<dbReference type="STRING" id="564137.SAMN04488238_10392"/>
<dbReference type="InterPro" id="IPR010819">
    <property type="entry name" value="AGE/CE"/>
</dbReference>
<dbReference type="RefSeq" id="WP_092886475.1">
    <property type="nucleotide sequence ID" value="NZ_CP061498.1"/>
</dbReference>
<dbReference type="EMBL" id="FNOM01000003">
    <property type="protein sequence ID" value="SDW68523.1"/>
    <property type="molecule type" value="Genomic_DNA"/>
</dbReference>
<dbReference type="SUPFAM" id="SSF48208">
    <property type="entry name" value="Six-hairpin glycosidases"/>
    <property type="match status" value="1"/>
</dbReference>
<dbReference type="AlphaFoldDB" id="A0A1H2VJN6"/>
<dbReference type="Proteomes" id="UP000198539">
    <property type="component" value="Unassembled WGS sequence"/>
</dbReference>
<organism evidence="3 4">
    <name type="scientific">Roseicitreum antarcticum</name>
    <dbReference type="NCBI Taxonomy" id="564137"/>
    <lineage>
        <taxon>Bacteria</taxon>
        <taxon>Pseudomonadati</taxon>
        <taxon>Pseudomonadota</taxon>
        <taxon>Alphaproteobacteria</taxon>
        <taxon>Rhodobacterales</taxon>
        <taxon>Paracoccaceae</taxon>
        <taxon>Roseicitreum</taxon>
    </lineage>
</organism>
<proteinExistence type="inferred from homology"/>
<dbReference type="GO" id="GO:0005975">
    <property type="term" value="P:carbohydrate metabolic process"/>
    <property type="evidence" value="ECO:0007669"/>
    <property type="project" value="InterPro"/>
</dbReference>
<name>A0A1H2VJN6_9RHOB</name>
<dbReference type="PANTHER" id="PTHR15108">
    <property type="entry name" value="N-ACYLGLUCOSAMINE-2-EPIMERASE"/>
    <property type="match status" value="1"/>
</dbReference>
<comment type="similarity">
    <text evidence="1">Belongs to the N-acylglucosamine 2-epimerase family.</text>
</comment>
<evidence type="ECO:0000313" key="3">
    <source>
        <dbReference type="EMBL" id="SDW68523.1"/>
    </source>
</evidence>
<evidence type="ECO:0000256" key="1">
    <source>
        <dbReference type="ARBA" id="ARBA00008558"/>
    </source>
</evidence>
<gene>
    <name evidence="3" type="ORF">SAMN04488238_10392</name>
</gene>
<accession>A0A1H2VJN6</accession>
<protein>
    <submittedName>
        <fullName evidence="3">Mannose or cellobiose epimerase, N-acyl-D-glucosamine 2-epimerase family</fullName>
    </submittedName>
</protein>
<keyword evidence="2" id="KW-0413">Isomerase</keyword>
<dbReference type="InterPro" id="IPR012341">
    <property type="entry name" value="6hp_glycosidase-like_sf"/>
</dbReference>